<accession>A0A7X0MN33</accession>
<gene>
    <name evidence="4" type="ORF">F4693_000568</name>
</gene>
<evidence type="ECO:0000256" key="1">
    <source>
        <dbReference type="SAM" id="MobiDB-lite"/>
    </source>
</evidence>
<feature type="signal peptide" evidence="2">
    <location>
        <begin position="1"/>
        <end position="21"/>
    </location>
</feature>
<dbReference type="Pfam" id="PF22807">
    <property type="entry name" value="TrAA12"/>
    <property type="match status" value="2"/>
</dbReference>
<feature type="domain" description="Pyrroloquinoline quinone-dependent pyranose dehydrogenase beta-propeller" evidence="3">
    <location>
        <begin position="319"/>
        <end position="427"/>
    </location>
</feature>
<dbReference type="Proteomes" id="UP000522313">
    <property type="component" value="Unassembled WGS sequence"/>
</dbReference>
<reference evidence="4 5" key="2">
    <citation type="submission" date="2020-08" db="EMBL/GenBank/DDBJ databases">
        <authorList>
            <person name="Partida-Martinez L."/>
            <person name="Huntemann M."/>
            <person name="Clum A."/>
            <person name="Wang J."/>
            <person name="Palaniappan K."/>
            <person name="Ritter S."/>
            <person name="Chen I.-M."/>
            <person name="Stamatis D."/>
            <person name="Reddy T."/>
            <person name="O'Malley R."/>
            <person name="Daum C."/>
            <person name="Shapiro N."/>
            <person name="Ivanova N."/>
            <person name="Kyrpides N."/>
            <person name="Woyke T."/>
        </authorList>
    </citation>
    <scope>NUCLEOTIDE SEQUENCE [LARGE SCALE GENOMIC DNA]</scope>
    <source>
        <strain evidence="4 5">AS3.13</strain>
    </source>
</reference>
<reference evidence="4 5" key="1">
    <citation type="submission" date="2020-08" db="EMBL/GenBank/DDBJ databases">
        <title>The Agave Microbiome: Exploring the role of microbial communities in plant adaptations to desert environments.</title>
        <authorList>
            <person name="Partida-Martinez L.P."/>
        </authorList>
    </citation>
    <scope>NUCLEOTIDE SEQUENCE [LARGE SCALE GENOMIC DNA]</scope>
    <source>
        <strain evidence="4 5">AS3.13</strain>
    </source>
</reference>
<protein>
    <submittedName>
        <fullName evidence="4">Glucose/arabinose dehydrogenase</fullName>
    </submittedName>
</protein>
<dbReference type="SUPFAM" id="SSF50952">
    <property type="entry name" value="Soluble quinoprotein glucose dehydrogenase"/>
    <property type="match status" value="1"/>
</dbReference>
<evidence type="ECO:0000313" key="5">
    <source>
        <dbReference type="Proteomes" id="UP000522313"/>
    </source>
</evidence>
<dbReference type="InterPro" id="IPR011041">
    <property type="entry name" value="Quinoprot_gluc/sorb_DH_b-prop"/>
</dbReference>
<dbReference type="InterPro" id="IPR054539">
    <property type="entry name" value="Beta-prop_PDH"/>
</dbReference>
<name>A0A7X0MN33_9SPHN</name>
<dbReference type="Gene3D" id="2.120.10.30">
    <property type="entry name" value="TolB, C-terminal domain"/>
    <property type="match status" value="1"/>
</dbReference>
<evidence type="ECO:0000259" key="3">
    <source>
        <dbReference type="Pfam" id="PF22807"/>
    </source>
</evidence>
<feature type="region of interest" description="Disordered" evidence="1">
    <location>
        <begin position="19"/>
        <end position="38"/>
    </location>
</feature>
<feature type="domain" description="Pyrroloquinoline quinone-dependent pyranose dehydrogenase beta-propeller" evidence="3">
    <location>
        <begin position="147"/>
        <end position="275"/>
    </location>
</feature>
<dbReference type="PANTHER" id="PTHR33546:SF1">
    <property type="entry name" value="LARGE, MULTIFUNCTIONAL SECRETED PROTEIN"/>
    <property type="match status" value="1"/>
</dbReference>
<dbReference type="EMBL" id="JACHBT010000002">
    <property type="protein sequence ID" value="MBB6503615.1"/>
    <property type="molecule type" value="Genomic_DNA"/>
</dbReference>
<proteinExistence type="predicted"/>
<dbReference type="PANTHER" id="PTHR33546">
    <property type="entry name" value="LARGE, MULTIFUNCTIONAL SECRETED PROTEIN-RELATED"/>
    <property type="match status" value="1"/>
</dbReference>
<evidence type="ECO:0000256" key="2">
    <source>
        <dbReference type="SAM" id="SignalP"/>
    </source>
</evidence>
<sequence length="442" mass="46704">MIRVAATAAALTLLSACGSQPSDVPQTGPNPQLPGQQPSLIPAMKIAKPTGWGDTRPTVPKGFAINAVATDLKVPRQMLVLPNGDLLVAEGKGGHAPKLRPKDVIAGYIKSLGTTSVKGGDRITLLRDADGDGRPELRTTFIGKLDAPYGMALVGNELFVAEQGALKRFDYVPGATSITTPAVVVTRLPSRINHHWTKSLAASADGSKLYVGVGSNSNVGERGMEVEQDRAVVWEIDRQTGAHRAIATGIRNPTALAIEPVTNGLWSVVNERDELGPRLVPDYLTQVRDGAFYGWPYSYYGRNVDPRAHPQRPDLVATAVAPDYALGSHVAALGLSFVTGGGWGGAFSEGAFVGEHGSWNRQDLAGYKVVWVPFAGGRPSGEPRDLVTGFIGPDGKARGRPVGVLYDAPRRALFIADDLSNTVWRVTPAVTTAAAGTGRARG</sequence>
<dbReference type="InterPro" id="IPR011042">
    <property type="entry name" value="6-blade_b-propeller_TolB-like"/>
</dbReference>
<organism evidence="4 5">
    <name type="scientific">Sphingomonas endophytica</name>
    <dbReference type="NCBI Taxonomy" id="869719"/>
    <lineage>
        <taxon>Bacteria</taxon>
        <taxon>Pseudomonadati</taxon>
        <taxon>Pseudomonadota</taxon>
        <taxon>Alphaproteobacteria</taxon>
        <taxon>Sphingomonadales</taxon>
        <taxon>Sphingomonadaceae</taxon>
        <taxon>Sphingomonas</taxon>
    </lineage>
</organism>
<dbReference type="PROSITE" id="PS51257">
    <property type="entry name" value="PROKAR_LIPOPROTEIN"/>
    <property type="match status" value="1"/>
</dbReference>
<dbReference type="AlphaFoldDB" id="A0A7X0MN33"/>
<keyword evidence="2" id="KW-0732">Signal</keyword>
<comment type="caution">
    <text evidence="4">The sequence shown here is derived from an EMBL/GenBank/DDBJ whole genome shotgun (WGS) entry which is preliminary data.</text>
</comment>
<feature type="chain" id="PRO_5030828329" evidence="2">
    <location>
        <begin position="22"/>
        <end position="442"/>
    </location>
</feature>
<evidence type="ECO:0000313" key="4">
    <source>
        <dbReference type="EMBL" id="MBB6503615.1"/>
    </source>
</evidence>
<dbReference type="RefSeq" id="WP_184504034.1">
    <property type="nucleotide sequence ID" value="NZ_JACHBT010000002.1"/>
</dbReference>